<sequence length="118" mass="13972">MFWQCSHIQKYWKDVWDFLHIHLGLPHVATPTLSFLGLTEDLPLNTRNRLLLLQLLFFAKKLILLHWKDTQAPRIGEWKQLVNSNLPHIKAVYTSRNCPTKFDLIWGTWMALDNLVHT</sequence>
<reference evidence="2" key="1">
    <citation type="journal article" date="2016" name="Nature">
        <title>Genome evolution in the allotetraploid frog Xenopus laevis.</title>
        <authorList>
            <person name="Session A.M."/>
            <person name="Uno Y."/>
            <person name="Kwon T."/>
            <person name="Chapman J.A."/>
            <person name="Toyoda A."/>
            <person name="Takahashi S."/>
            <person name="Fukui A."/>
            <person name="Hikosaka A."/>
            <person name="Suzuki A."/>
            <person name="Kondo M."/>
            <person name="van Heeringen S.J."/>
            <person name="Quigley I."/>
            <person name="Heinz S."/>
            <person name="Ogino H."/>
            <person name="Ochi H."/>
            <person name="Hellsten U."/>
            <person name="Lyons J.B."/>
            <person name="Simakov O."/>
            <person name="Putnam N."/>
            <person name="Stites J."/>
            <person name="Kuroki Y."/>
            <person name="Tanaka T."/>
            <person name="Michiue T."/>
            <person name="Watanabe M."/>
            <person name="Bogdanovic O."/>
            <person name="Lister R."/>
            <person name="Georgiou G."/>
            <person name="Paranjpe S.S."/>
            <person name="van Kruijsbergen I."/>
            <person name="Shu S."/>
            <person name="Carlson J."/>
            <person name="Kinoshita T."/>
            <person name="Ohta Y."/>
            <person name="Mawaribuchi S."/>
            <person name="Jenkins J."/>
            <person name="Grimwood J."/>
            <person name="Schmutz J."/>
            <person name="Mitros T."/>
            <person name="Mozaffari S.V."/>
            <person name="Suzuki Y."/>
            <person name="Haramoto Y."/>
            <person name="Yamamoto T.S."/>
            <person name="Takagi C."/>
            <person name="Heald R."/>
            <person name="Miller K."/>
            <person name="Haudenschild C."/>
            <person name="Kitzman J."/>
            <person name="Nakayama T."/>
            <person name="Izutsu Y."/>
            <person name="Robert J."/>
            <person name="Fortriede J."/>
            <person name="Burns K."/>
            <person name="Lotay V."/>
            <person name="Karimi K."/>
            <person name="Yasuoka Y."/>
            <person name="Dichmann D.S."/>
            <person name="Flajnik M.F."/>
            <person name="Houston D.W."/>
            <person name="Shendure J."/>
            <person name="DuPasquier L."/>
            <person name="Vize P.D."/>
            <person name="Zorn A.M."/>
            <person name="Ito M."/>
            <person name="Marcotte E.M."/>
            <person name="Wallingford J.B."/>
            <person name="Ito Y."/>
            <person name="Asashima M."/>
            <person name="Ueno N."/>
            <person name="Matsuda Y."/>
            <person name="Veenstra G.J."/>
            <person name="Fujiyama A."/>
            <person name="Harland R.M."/>
            <person name="Taira M."/>
            <person name="Rokhsar D.S."/>
        </authorList>
    </citation>
    <scope>NUCLEOTIDE SEQUENCE [LARGE SCALE GENOMIC DNA]</scope>
    <source>
        <strain evidence="2">J</strain>
    </source>
</reference>
<proteinExistence type="predicted"/>
<organism evidence="1 2">
    <name type="scientific">Xenopus laevis</name>
    <name type="common">African clawed frog</name>
    <dbReference type="NCBI Taxonomy" id="8355"/>
    <lineage>
        <taxon>Eukaryota</taxon>
        <taxon>Metazoa</taxon>
        <taxon>Chordata</taxon>
        <taxon>Craniata</taxon>
        <taxon>Vertebrata</taxon>
        <taxon>Euteleostomi</taxon>
        <taxon>Amphibia</taxon>
        <taxon>Batrachia</taxon>
        <taxon>Anura</taxon>
        <taxon>Pipoidea</taxon>
        <taxon>Pipidae</taxon>
        <taxon>Xenopodinae</taxon>
        <taxon>Xenopus</taxon>
        <taxon>Xenopus</taxon>
    </lineage>
</organism>
<name>A0A974I213_XENLA</name>
<protein>
    <submittedName>
        <fullName evidence="1">Uncharacterized protein</fullName>
    </submittedName>
</protein>
<accession>A0A974I213</accession>
<dbReference type="EMBL" id="CM004467">
    <property type="protein sequence ID" value="OCT98478.1"/>
    <property type="molecule type" value="Genomic_DNA"/>
</dbReference>
<dbReference type="AlphaFoldDB" id="A0A974I213"/>
<gene>
    <name evidence="1" type="ORF">XELAEV_18010712mg</name>
</gene>
<evidence type="ECO:0000313" key="2">
    <source>
        <dbReference type="Proteomes" id="UP000694892"/>
    </source>
</evidence>
<dbReference type="Proteomes" id="UP000694892">
    <property type="component" value="Chromosome 1S"/>
</dbReference>
<evidence type="ECO:0000313" key="1">
    <source>
        <dbReference type="EMBL" id="OCT98478.1"/>
    </source>
</evidence>